<reference evidence="1" key="1">
    <citation type="submission" date="2017-03" db="EMBL/GenBank/DDBJ databases">
        <title>The mitochondrial genome of the carnivorous plant Utricularia reniformis (Lentibulariaceae): structure, comparative analysis and evolutionary landmarks.</title>
        <authorList>
            <person name="Silva S.R."/>
            <person name="Alvarenga D.O."/>
            <person name="Michael T.P."/>
            <person name="Miranda V.F.O."/>
            <person name="Varani A.M."/>
        </authorList>
    </citation>
    <scope>NUCLEOTIDE SEQUENCE</scope>
</reference>
<gene>
    <name evidence="1" type="ORF">AEK19_MT0405</name>
</gene>
<organism evidence="1">
    <name type="scientific">Utricularia reniformis</name>
    <dbReference type="NCBI Taxonomy" id="192314"/>
    <lineage>
        <taxon>Eukaryota</taxon>
        <taxon>Viridiplantae</taxon>
        <taxon>Streptophyta</taxon>
        <taxon>Embryophyta</taxon>
        <taxon>Tracheophyta</taxon>
        <taxon>Spermatophyta</taxon>
        <taxon>Magnoliopsida</taxon>
        <taxon>eudicotyledons</taxon>
        <taxon>Gunneridae</taxon>
        <taxon>Pentapetalae</taxon>
        <taxon>asterids</taxon>
        <taxon>lamiids</taxon>
        <taxon>Lamiales</taxon>
        <taxon>Lentibulariaceae</taxon>
        <taxon>Utricularia</taxon>
    </lineage>
</organism>
<proteinExistence type="predicted"/>
<accession>A0A1Y0AYP8</accession>
<dbReference type="AlphaFoldDB" id="A0A1Y0AYP8"/>
<sequence length="80" mass="9728">MLFSGYRYLAYALFDVSLYGELAYYRYRPSTYRSYCYRYCSSWYRSTSTIMLDSRRPCHTNVSKVKRLEESLFSLDFVFL</sequence>
<protein>
    <submittedName>
        <fullName evidence="1">Uncharacterized protein</fullName>
    </submittedName>
</protein>
<dbReference type="EMBL" id="KY774314">
    <property type="protein sequence ID" value="ART30279.1"/>
    <property type="molecule type" value="Genomic_DNA"/>
</dbReference>
<geneLocation type="mitochondrion" evidence="1"/>
<keyword evidence="1" id="KW-0496">Mitochondrion</keyword>
<name>A0A1Y0AYP8_9LAMI</name>
<evidence type="ECO:0000313" key="1">
    <source>
        <dbReference type="EMBL" id="ART30279.1"/>
    </source>
</evidence>